<comment type="caution">
    <text evidence="3">The sequence shown here is derived from an EMBL/GenBank/DDBJ whole genome shotgun (WGS) entry which is preliminary data.</text>
</comment>
<accession>A0A2Y9BKQ4</accession>
<feature type="transmembrane region" description="Helical" evidence="2">
    <location>
        <begin position="186"/>
        <end position="207"/>
    </location>
</feature>
<keyword evidence="2" id="KW-0812">Transmembrane</keyword>
<feature type="compositionally biased region" description="Pro residues" evidence="1">
    <location>
        <begin position="226"/>
        <end position="255"/>
    </location>
</feature>
<organism evidence="3 4">
    <name type="scientific">Faecalicatena orotica</name>
    <dbReference type="NCBI Taxonomy" id="1544"/>
    <lineage>
        <taxon>Bacteria</taxon>
        <taxon>Bacillati</taxon>
        <taxon>Bacillota</taxon>
        <taxon>Clostridia</taxon>
        <taxon>Lachnospirales</taxon>
        <taxon>Lachnospiraceae</taxon>
        <taxon>Faecalicatena</taxon>
    </lineage>
</organism>
<feature type="compositionally biased region" description="Basic and acidic residues" evidence="1">
    <location>
        <begin position="273"/>
        <end position="284"/>
    </location>
</feature>
<evidence type="ECO:0008006" key="5">
    <source>
        <dbReference type="Google" id="ProtNLM"/>
    </source>
</evidence>
<keyword evidence="2" id="KW-1133">Transmembrane helix</keyword>
<protein>
    <recommendedName>
        <fullName evidence="5">RNA-binding protein</fullName>
    </recommendedName>
</protein>
<feature type="region of interest" description="Disordered" evidence="1">
    <location>
        <begin position="217"/>
        <end position="320"/>
    </location>
</feature>
<proteinExistence type="predicted"/>
<dbReference type="EMBL" id="QGDL01000016">
    <property type="protein sequence ID" value="PWJ22916.1"/>
    <property type="molecule type" value="Genomic_DNA"/>
</dbReference>
<keyword evidence="2" id="KW-0472">Membrane</keyword>
<dbReference type="Proteomes" id="UP000245845">
    <property type="component" value="Unassembled WGS sequence"/>
</dbReference>
<feature type="transmembrane region" description="Helical" evidence="2">
    <location>
        <begin position="139"/>
        <end position="165"/>
    </location>
</feature>
<dbReference type="RefSeq" id="WP_242996225.1">
    <property type="nucleotide sequence ID" value="NZ_BAAACK010000022.1"/>
</dbReference>
<feature type="transmembrane region" description="Helical" evidence="2">
    <location>
        <begin position="17"/>
        <end position="42"/>
    </location>
</feature>
<feature type="transmembrane region" description="Helical" evidence="2">
    <location>
        <begin position="91"/>
        <end position="119"/>
    </location>
</feature>
<name>A0A2Y9BKQ4_9FIRM</name>
<gene>
    <name evidence="3" type="ORF">A8806_11693</name>
</gene>
<keyword evidence="4" id="KW-1185">Reference proteome</keyword>
<evidence type="ECO:0000313" key="3">
    <source>
        <dbReference type="EMBL" id="PWJ22916.1"/>
    </source>
</evidence>
<evidence type="ECO:0000256" key="1">
    <source>
        <dbReference type="SAM" id="MobiDB-lite"/>
    </source>
</evidence>
<dbReference type="AlphaFoldDB" id="A0A2Y9BKQ4"/>
<evidence type="ECO:0000313" key="4">
    <source>
        <dbReference type="Proteomes" id="UP000245845"/>
    </source>
</evidence>
<sequence length="320" mass="35244">MNYYDTYNYTTSAADRILAGILAIYVIVLLVFFLFYVISYVFKGIGMYTIAKRQGMDYPWLAFIPFARTYLHGELAGRISLKNKGIKNPGIWLLVMPFIFGAVNFVFYMILWAVGIGAFADTFTGAMYGYQYGYGDPHVSTGLIMGLIILFAIWMITAVLYGAVYKVLGVLVNHQILEKFTTKNMSVAHAVLSTLIPLYESICLFVMRNKDYNPGMEPDLGRPFMQSPPPVMPPQGGPVPGPHMGPEVPVPPAEPGMPVQAETPVPPVQAPTEGERPAEHEVHAPVEPPAQDVIHLGTSAENTENAPSEPLTDSQDRTPL</sequence>
<reference evidence="3 4" key="1">
    <citation type="submission" date="2018-05" db="EMBL/GenBank/DDBJ databases">
        <title>The Hungate 1000. A catalogue of reference genomes from the rumen microbiome.</title>
        <authorList>
            <person name="Kelly W."/>
        </authorList>
    </citation>
    <scope>NUCLEOTIDE SEQUENCE [LARGE SCALE GENOMIC DNA]</scope>
    <source>
        <strain evidence="3 4">NLAE-zl-C242</strain>
    </source>
</reference>
<evidence type="ECO:0000256" key="2">
    <source>
        <dbReference type="SAM" id="Phobius"/>
    </source>
</evidence>